<evidence type="ECO:0000313" key="1">
    <source>
        <dbReference type="EMBL" id="GAA0368746.1"/>
    </source>
</evidence>
<reference evidence="1 2" key="1">
    <citation type="journal article" date="2019" name="Int. J. Syst. Evol. Microbiol.">
        <title>The Global Catalogue of Microorganisms (GCM) 10K type strain sequencing project: providing services to taxonomists for standard genome sequencing and annotation.</title>
        <authorList>
            <consortium name="The Broad Institute Genomics Platform"/>
            <consortium name="The Broad Institute Genome Sequencing Center for Infectious Disease"/>
            <person name="Wu L."/>
            <person name="Ma J."/>
        </authorList>
    </citation>
    <scope>NUCLEOTIDE SEQUENCE [LARGE SCALE GENOMIC DNA]</scope>
    <source>
        <strain evidence="1 2">JCM 3146</strain>
    </source>
</reference>
<comment type="caution">
    <text evidence="1">The sequence shown here is derived from an EMBL/GenBank/DDBJ whole genome shotgun (WGS) entry which is preliminary data.</text>
</comment>
<evidence type="ECO:0000313" key="2">
    <source>
        <dbReference type="Proteomes" id="UP001501822"/>
    </source>
</evidence>
<accession>A0ABN0XNF7</accession>
<sequence length="61" mass="6735">MRGRESAACRRMRAGVKGVTWRVMFGRAAISLRYGKTVNVVMAAPGIELTTIELAEVRRLA</sequence>
<protein>
    <submittedName>
        <fullName evidence="1">Uncharacterized protein</fullName>
    </submittedName>
</protein>
<dbReference type="RefSeq" id="WP_252799484.1">
    <property type="nucleotide sequence ID" value="NZ_BAAABM010000066.1"/>
</dbReference>
<keyword evidence="2" id="KW-1185">Reference proteome</keyword>
<dbReference type="Proteomes" id="UP001501822">
    <property type="component" value="Unassembled WGS sequence"/>
</dbReference>
<name>A0ABN0XNF7_9ACTN</name>
<organism evidence="1 2">
    <name type="scientific">Actinoallomurus spadix</name>
    <dbReference type="NCBI Taxonomy" id="79912"/>
    <lineage>
        <taxon>Bacteria</taxon>
        <taxon>Bacillati</taxon>
        <taxon>Actinomycetota</taxon>
        <taxon>Actinomycetes</taxon>
        <taxon>Streptosporangiales</taxon>
        <taxon>Thermomonosporaceae</taxon>
        <taxon>Actinoallomurus</taxon>
    </lineage>
</organism>
<dbReference type="EMBL" id="BAAABM010000066">
    <property type="protein sequence ID" value="GAA0368746.1"/>
    <property type="molecule type" value="Genomic_DNA"/>
</dbReference>
<proteinExistence type="predicted"/>
<gene>
    <name evidence="1" type="ORF">GCM10010151_68340</name>
</gene>